<evidence type="ECO:0000313" key="4">
    <source>
        <dbReference type="Proteomes" id="UP000191144"/>
    </source>
</evidence>
<feature type="transmembrane region" description="Helical" evidence="2">
    <location>
        <begin position="20"/>
        <end position="40"/>
    </location>
</feature>
<evidence type="ECO:0000256" key="2">
    <source>
        <dbReference type="SAM" id="Phobius"/>
    </source>
</evidence>
<dbReference type="Pfam" id="PF07543">
    <property type="entry name" value="PGA2"/>
    <property type="match status" value="1"/>
</dbReference>
<dbReference type="InterPro" id="IPR011431">
    <property type="entry name" value="Trafficking_Pga2"/>
</dbReference>
<protein>
    <submittedName>
        <fullName evidence="3">LAME_0H06128g1_1</fullName>
    </submittedName>
</protein>
<evidence type="ECO:0000313" key="3">
    <source>
        <dbReference type="EMBL" id="SCV02902.1"/>
    </source>
</evidence>
<dbReference type="PANTHER" id="PTHR28199">
    <property type="entry name" value="PROCESSING OF GAS1 AND ALP PROTEIN 2"/>
    <property type="match status" value="1"/>
</dbReference>
<dbReference type="OrthoDB" id="4227028at2759"/>
<keyword evidence="2" id="KW-0472">Membrane</keyword>
<dbReference type="PIRSF" id="PIRSF022909">
    <property type="entry name" value="UCP022909"/>
    <property type="match status" value="1"/>
</dbReference>
<evidence type="ECO:0000256" key="1">
    <source>
        <dbReference type="SAM" id="MobiDB-lite"/>
    </source>
</evidence>
<name>A0A1G4KEI4_9SACH</name>
<organism evidence="3 4">
    <name type="scientific">Lachancea meyersii CBS 8951</name>
    <dbReference type="NCBI Taxonomy" id="1266667"/>
    <lineage>
        <taxon>Eukaryota</taxon>
        <taxon>Fungi</taxon>
        <taxon>Dikarya</taxon>
        <taxon>Ascomycota</taxon>
        <taxon>Saccharomycotina</taxon>
        <taxon>Saccharomycetes</taxon>
        <taxon>Saccharomycetales</taxon>
        <taxon>Saccharomycetaceae</taxon>
        <taxon>Lachancea</taxon>
    </lineage>
</organism>
<dbReference type="PANTHER" id="PTHR28199:SF1">
    <property type="entry name" value="PROCESSING OF GAS1 AND ALP PROTEIN 2"/>
    <property type="match status" value="1"/>
</dbReference>
<feature type="compositionally biased region" description="Basic and acidic residues" evidence="1">
    <location>
        <begin position="55"/>
        <end position="76"/>
    </location>
</feature>
<accession>A0A1G4KEI4</accession>
<sequence length="126" mass="14553">MELLNNAYHHLYDSIAGLDAQHIIRLVIIVGGYALLRNLAQKHLAKRQLERKVREGEQAKAEQKLEELVDDPKGEETASANAFGWGNKTRQRVKRQEKILEERIQELQKYQGNLDDDQDIAHLLED</sequence>
<dbReference type="AlphaFoldDB" id="A0A1G4KEI4"/>
<proteinExistence type="predicted"/>
<keyword evidence="4" id="KW-1185">Reference proteome</keyword>
<dbReference type="GO" id="GO:0015031">
    <property type="term" value="P:protein transport"/>
    <property type="evidence" value="ECO:0007669"/>
    <property type="project" value="TreeGrafter"/>
</dbReference>
<keyword evidence="2" id="KW-0812">Transmembrane</keyword>
<keyword evidence="2" id="KW-1133">Transmembrane helix</keyword>
<dbReference type="Proteomes" id="UP000191144">
    <property type="component" value="Chromosome H"/>
</dbReference>
<dbReference type="EMBL" id="LT598480">
    <property type="protein sequence ID" value="SCV02902.1"/>
    <property type="molecule type" value="Genomic_DNA"/>
</dbReference>
<gene>
    <name evidence="3" type="ORF">LAME_0H06128G</name>
</gene>
<reference evidence="4" key="1">
    <citation type="submission" date="2016-03" db="EMBL/GenBank/DDBJ databases">
        <authorList>
            <person name="Devillers Hugo."/>
        </authorList>
    </citation>
    <scope>NUCLEOTIDE SEQUENCE [LARGE SCALE GENOMIC DNA]</scope>
</reference>
<feature type="region of interest" description="Disordered" evidence="1">
    <location>
        <begin position="55"/>
        <end position="91"/>
    </location>
</feature>